<keyword evidence="7" id="KW-0228">DNA excision</keyword>
<dbReference type="NCBIfam" id="TIGR00630">
    <property type="entry name" value="uvra"/>
    <property type="match status" value="1"/>
</dbReference>
<evidence type="ECO:0000256" key="12">
    <source>
        <dbReference type="ARBA" id="ARBA00023125"/>
    </source>
</evidence>
<feature type="domain" description="ABC transporter" evidence="17">
    <location>
        <begin position="618"/>
        <end position="942"/>
    </location>
</feature>
<protein>
    <recommendedName>
        <fullName evidence="15">UvrABC system protein A</fullName>
    </recommendedName>
    <alternativeName>
        <fullName evidence="16">Excinuclease ABC subunit A</fullName>
    </alternativeName>
</protein>
<evidence type="ECO:0000313" key="18">
    <source>
        <dbReference type="EMBL" id="AWT59683.1"/>
    </source>
</evidence>
<keyword evidence="5" id="KW-0547">Nucleotide-binding</keyword>
<dbReference type="PROSITE" id="PS00211">
    <property type="entry name" value="ABC_TRANSPORTER_1"/>
    <property type="match status" value="2"/>
</dbReference>
<keyword evidence="9" id="KW-0862">Zinc</keyword>
<dbReference type="Pfam" id="PF17760">
    <property type="entry name" value="UvrA_inter"/>
    <property type="match status" value="1"/>
</dbReference>
<keyword evidence="10" id="KW-0067">ATP-binding</keyword>
<dbReference type="PANTHER" id="PTHR43152">
    <property type="entry name" value="UVRABC SYSTEM PROTEIN A"/>
    <property type="match status" value="1"/>
</dbReference>
<evidence type="ECO:0000256" key="2">
    <source>
        <dbReference type="ARBA" id="ARBA00022490"/>
    </source>
</evidence>
<dbReference type="AlphaFoldDB" id="A0A2Z4AC76"/>
<dbReference type="InterPro" id="IPR003439">
    <property type="entry name" value="ABC_transporter-like_ATP-bd"/>
</dbReference>
<sequence>MSAEKGESKFIHIKGAREHNLANIELRIPRDSFIAITGVSGSGKSSLAFDTVYAEGYRKYIDSLSTKARQVLEQVKNPDVDFIHGLSPVIAIEQRTGTGVNPRSTVATATEISDYASLLWAIGGTVKCPLDGGVIERRSLDQCIDRIFKEAEGSRIMLLAPYLEAKAAVLREELPRLQQRGFQRVRIGGEIKNLDNKGLIEYSPLEIPVEIVIDRIVLRTDQRSRVADSLELAFREGNNQAVIVVESSGDLDQCEFVLSQDLACVECSRVYEPILPKSFSYNRPEGACITCGGMGETRQFSDSLLVPDPEKSVKKGAIKPFRFGSKRMVIRNNALLKQLAEQLPFDPEVPWKNLDNEIRNQILHGTGSRLFSFKLRGGNRKSEMVPFKGVVAELDEIRGKTSSEGLKARLLSYQVSSQCPTCNGERLNDLSRSVFLNGTSFPNFMKCTIANGLRLVRDFQNTVGVAEKLSEAVIGLDQRLRFLEEVGLGYLSLDRPYSTLSGGEAQRVRLATQLGMGLVGVVYVLDEPTIGLHPHDNAKLLINLRDLQERGNVVIVVEHDEETIRAADHLIELGPGAGRSGGQLVFQGTPKEAEKSKQSLTGKYLSGRSAVYKNADDLSPSDRWLRIYGARCHNLKGFDVKFPVGLVSCVTGVSGSGKSSLVNDILAKSAALRLNRSRVVPGAYGRIDGFDNFKRVIRIDQSAIGKSPRSNPATYVKLFDLLRNLFSLCPLSKIRGYKPKRFSFNVMGGRCERCRGDGMIRLDMQFLSDVYTECPSCLGNRYNRETLDVRFKGYNIADVLELTVSDSLELFSRQPRIMEKLKTLEEVGLGYLRLGQSSNTLSGGEAQRIKLALELSKRQQGDTLYLLDEPTSGLHWADVQKLMDLLFRLRDAGNTIIIIEHLQDVINVADWVVDLGPEGGEKGGQLLYSGTRSEFATTVESYTATYLRRFLRE</sequence>
<organism evidence="18 19">
    <name type="scientific">Candidatus Moanibacter tarae</name>
    <dbReference type="NCBI Taxonomy" id="2200854"/>
    <lineage>
        <taxon>Bacteria</taxon>
        <taxon>Pseudomonadati</taxon>
        <taxon>Verrucomicrobiota</taxon>
        <taxon>Opitutia</taxon>
        <taxon>Puniceicoccales</taxon>
        <taxon>Puniceicoccales incertae sedis</taxon>
        <taxon>Candidatus Moanibacter</taxon>
    </lineage>
</organism>
<dbReference type="KEGG" id="mtar:DF168_00877"/>
<dbReference type="PANTHER" id="PTHR43152:SF1">
    <property type="entry name" value="UVRA PROTEIN"/>
    <property type="match status" value="1"/>
</dbReference>
<dbReference type="InterPro" id="IPR041552">
    <property type="entry name" value="UvrA_DNA-bd"/>
</dbReference>
<evidence type="ECO:0000256" key="1">
    <source>
        <dbReference type="ARBA" id="ARBA00004496"/>
    </source>
</evidence>
<dbReference type="Gene3D" id="3.30.190.20">
    <property type="match status" value="1"/>
</dbReference>
<dbReference type="InterPro" id="IPR017871">
    <property type="entry name" value="ABC_transporter-like_CS"/>
</dbReference>
<dbReference type="NCBIfam" id="NF001503">
    <property type="entry name" value="PRK00349.1"/>
    <property type="match status" value="1"/>
</dbReference>
<dbReference type="Gene3D" id="3.40.50.300">
    <property type="entry name" value="P-loop containing nucleotide triphosphate hydrolases"/>
    <property type="match status" value="3"/>
</dbReference>
<keyword evidence="4" id="KW-0677">Repeat</keyword>
<dbReference type="GO" id="GO:0004518">
    <property type="term" value="F:nuclease activity"/>
    <property type="evidence" value="ECO:0007669"/>
    <property type="project" value="UniProtKB-KW"/>
</dbReference>
<gene>
    <name evidence="18" type="primary">uvrA_1</name>
    <name evidence="18" type="ORF">DF168_00877</name>
</gene>
<evidence type="ECO:0000256" key="6">
    <source>
        <dbReference type="ARBA" id="ARBA00022763"/>
    </source>
</evidence>
<comment type="subcellular location">
    <subcellularLocation>
        <location evidence="1">Cytoplasm</location>
    </subcellularLocation>
</comment>
<dbReference type="Gene3D" id="1.20.1580.10">
    <property type="entry name" value="ABC transporter ATPase like domain"/>
    <property type="match status" value="3"/>
</dbReference>
<comment type="similarity">
    <text evidence="14">Belongs to the ABC transporter superfamily. UvrA family.</text>
</comment>
<evidence type="ECO:0000256" key="3">
    <source>
        <dbReference type="ARBA" id="ARBA00022723"/>
    </source>
</evidence>
<evidence type="ECO:0000256" key="10">
    <source>
        <dbReference type="ARBA" id="ARBA00022840"/>
    </source>
</evidence>
<evidence type="ECO:0000256" key="7">
    <source>
        <dbReference type="ARBA" id="ARBA00022769"/>
    </source>
</evidence>
<evidence type="ECO:0000256" key="14">
    <source>
        <dbReference type="ARBA" id="ARBA00038000"/>
    </source>
</evidence>
<dbReference type="GO" id="GO:0016887">
    <property type="term" value="F:ATP hydrolysis activity"/>
    <property type="evidence" value="ECO:0007669"/>
    <property type="project" value="InterPro"/>
</dbReference>
<keyword evidence="3" id="KW-0479">Metal-binding</keyword>
<dbReference type="InterPro" id="IPR004602">
    <property type="entry name" value="UvrA"/>
</dbReference>
<dbReference type="Gene3D" id="1.10.8.280">
    <property type="entry name" value="ABC transporter ATPase domain-like"/>
    <property type="match status" value="1"/>
</dbReference>
<evidence type="ECO:0000313" key="19">
    <source>
        <dbReference type="Proteomes" id="UP000247465"/>
    </source>
</evidence>
<dbReference type="GO" id="GO:0003677">
    <property type="term" value="F:DNA binding"/>
    <property type="evidence" value="ECO:0007669"/>
    <property type="project" value="UniProtKB-KW"/>
</dbReference>
<evidence type="ECO:0000256" key="11">
    <source>
        <dbReference type="ARBA" id="ARBA00022881"/>
    </source>
</evidence>
<dbReference type="GO" id="GO:0009380">
    <property type="term" value="C:excinuclease repair complex"/>
    <property type="evidence" value="ECO:0007669"/>
    <property type="project" value="InterPro"/>
</dbReference>
<evidence type="ECO:0000256" key="13">
    <source>
        <dbReference type="ARBA" id="ARBA00023204"/>
    </source>
</evidence>
<accession>A0A2Z4AC76</accession>
<evidence type="ECO:0000256" key="5">
    <source>
        <dbReference type="ARBA" id="ARBA00022741"/>
    </source>
</evidence>
<evidence type="ECO:0000256" key="4">
    <source>
        <dbReference type="ARBA" id="ARBA00022737"/>
    </source>
</evidence>
<name>A0A2Z4AC76_9BACT</name>
<dbReference type="GO" id="GO:0005524">
    <property type="term" value="F:ATP binding"/>
    <property type="evidence" value="ECO:0007669"/>
    <property type="project" value="UniProtKB-KW"/>
</dbReference>
<keyword evidence="8" id="KW-0863">Zinc-finger</keyword>
<evidence type="ECO:0000256" key="8">
    <source>
        <dbReference type="ARBA" id="ARBA00022771"/>
    </source>
</evidence>
<dbReference type="CDD" id="cd03271">
    <property type="entry name" value="ABC_UvrA_II"/>
    <property type="match status" value="1"/>
</dbReference>
<reference evidence="18 19" key="1">
    <citation type="submission" date="2018-06" db="EMBL/GenBank/DDBJ databases">
        <title>Draft Genome Sequence of a Novel Marine Bacterium Related to the Verrucomicrobia.</title>
        <authorList>
            <person name="Vosseberg J."/>
            <person name="Martijn J."/>
            <person name="Ettema T.J.G."/>
        </authorList>
    </citation>
    <scope>NUCLEOTIDE SEQUENCE [LARGE SCALE GENOMIC DNA]</scope>
    <source>
        <strain evidence="18">TARA_B100001123</strain>
    </source>
</reference>
<dbReference type="Proteomes" id="UP000247465">
    <property type="component" value="Chromosome"/>
</dbReference>
<dbReference type="SUPFAM" id="SSF52540">
    <property type="entry name" value="P-loop containing nucleoside triphosphate hydrolases"/>
    <property type="match status" value="2"/>
</dbReference>
<dbReference type="InterPro" id="IPR041102">
    <property type="entry name" value="UvrA_inter"/>
</dbReference>
<proteinExistence type="inferred from homology"/>
<dbReference type="EMBL" id="CP029803">
    <property type="protein sequence ID" value="AWT59683.1"/>
    <property type="molecule type" value="Genomic_DNA"/>
</dbReference>
<keyword evidence="12" id="KW-0238">DNA-binding</keyword>
<dbReference type="GO" id="GO:0008270">
    <property type="term" value="F:zinc ion binding"/>
    <property type="evidence" value="ECO:0007669"/>
    <property type="project" value="UniProtKB-KW"/>
</dbReference>
<dbReference type="PROSITE" id="PS50893">
    <property type="entry name" value="ABC_TRANSPORTER_2"/>
    <property type="match status" value="2"/>
</dbReference>
<evidence type="ECO:0000256" key="9">
    <source>
        <dbReference type="ARBA" id="ARBA00022833"/>
    </source>
</evidence>
<keyword evidence="11" id="KW-0267">Excision nuclease</keyword>
<dbReference type="Pfam" id="PF17755">
    <property type="entry name" value="UvrA_DNA-bind"/>
    <property type="match status" value="1"/>
</dbReference>
<evidence type="ECO:0000256" key="15">
    <source>
        <dbReference type="ARBA" id="ARBA00039316"/>
    </source>
</evidence>
<feature type="domain" description="ABC transporter" evidence="17">
    <location>
        <begin position="330"/>
        <end position="600"/>
    </location>
</feature>
<dbReference type="InterPro" id="IPR027417">
    <property type="entry name" value="P-loop_NTPase"/>
</dbReference>
<keyword evidence="6" id="KW-0227">DNA damage</keyword>
<dbReference type="GO" id="GO:0006289">
    <property type="term" value="P:nucleotide-excision repair"/>
    <property type="evidence" value="ECO:0007669"/>
    <property type="project" value="InterPro"/>
</dbReference>
<evidence type="ECO:0000259" key="17">
    <source>
        <dbReference type="PROSITE" id="PS50893"/>
    </source>
</evidence>
<evidence type="ECO:0000256" key="16">
    <source>
        <dbReference type="ARBA" id="ARBA00042156"/>
    </source>
</evidence>
<keyword evidence="13" id="KW-0234">DNA repair</keyword>
<keyword evidence="2" id="KW-0963">Cytoplasm</keyword>
<dbReference type="GO" id="GO:0005737">
    <property type="term" value="C:cytoplasm"/>
    <property type="evidence" value="ECO:0007669"/>
    <property type="project" value="UniProtKB-SubCell"/>
</dbReference>